<comment type="caution">
    <text evidence="2">The sequence shown here is derived from an EMBL/GenBank/DDBJ whole genome shotgun (WGS) entry which is preliminary data.</text>
</comment>
<sequence>MPEEEIEAPDFAVLDANNPPETLEMSQGHGTILDGMPGPVGSRIGKHTAPSLHDQQLTIAYVIWILGEGQAASRGLVTVYDTGIGPKHQVGKPMPVLALINYKVQDNLEFLQWTLRFWDRDFL</sequence>
<evidence type="ECO:0000256" key="1">
    <source>
        <dbReference type="SAM" id="MobiDB-lite"/>
    </source>
</evidence>
<dbReference type="EMBL" id="JAADYS010000324">
    <property type="protein sequence ID" value="KAF4470580.1"/>
    <property type="molecule type" value="Genomic_DNA"/>
</dbReference>
<dbReference type="AlphaFoldDB" id="A0A8H4PFF0"/>
<keyword evidence="3" id="KW-1185">Reference proteome</keyword>
<evidence type="ECO:0000313" key="3">
    <source>
        <dbReference type="Proteomes" id="UP000554235"/>
    </source>
</evidence>
<reference evidence="2 3" key="1">
    <citation type="submission" date="2020-01" db="EMBL/GenBank/DDBJ databases">
        <title>Identification and distribution of gene clusters putatively required for synthesis of sphingolipid metabolism inhibitors in phylogenetically diverse species of the filamentous fungus Fusarium.</title>
        <authorList>
            <person name="Kim H.-S."/>
            <person name="Busman M."/>
            <person name="Brown D.W."/>
            <person name="Divon H."/>
            <person name="Uhlig S."/>
            <person name="Proctor R.H."/>
        </authorList>
    </citation>
    <scope>NUCLEOTIDE SEQUENCE [LARGE SCALE GENOMIC DNA]</scope>
    <source>
        <strain evidence="2 3">NRRL 20459</strain>
    </source>
</reference>
<dbReference type="OrthoDB" id="2119228at2759"/>
<name>A0A8H4PFF0_9HYPO</name>
<evidence type="ECO:0000313" key="2">
    <source>
        <dbReference type="EMBL" id="KAF4470580.1"/>
    </source>
</evidence>
<organism evidence="2 3">
    <name type="scientific">Fusarium albosuccineum</name>
    <dbReference type="NCBI Taxonomy" id="1237068"/>
    <lineage>
        <taxon>Eukaryota</taxon>
        <taxon>Fungi</taxon>
        <taxon>Dikarya</taxon>
        <taxon>Ascomycota</taxon>
        <taxon>Pezizomycotina</taxon>
        <taxon>Sordariomycetes</taxon>
        <taxon>Hypocreomycetidae</taxon>
        <taxon>Hypocreales</taxon>
        <taxon>Nectriaceae</taxon>
        <taxon>Fusarium</taxon>
        <taxon>Fusarium decemcellulare species complex</taxon>
    </lineage>
</organism>
<feature type="region of interest" description="Disordered" evidence="1">
    <location>
        <begin position="16"/>
        <end position="47"/>
    </location>
</feature>
<proteinExistence type="predicted"/>
<protein>
    <submittedName>
        <fullName evidence="2">Microtubule integrity mal3</fullName>
    </submittedName>
</protein>
<dbReference type="Gene3D" id="1.10.418.10">
    <property type="entry name" value="Calponin-like domain"/>
    <property type="match status" value="1"/>
</dbReference>
<accession>A0A8H4PFF0</accession>
<gene>
    <name evidence="2" type="ORF">FALBO_2516</name>
</gene>
<dbReference type="InterPro" id="IPR036872">
    <property type="entry name" value="CH_dom_sf"/>
</dbReference>
<dbReference type="Proteomes" id="UP000554235">
    <property type="component" value="Unassembled WGS sequence"/>
</dbReference>